<dbReference type="SUPFAM" id="SSF50630">
    <property type="entry name" value="Acid proteases"/>
    <property type="match status" value="1"/>
</dbReference>
<dbReference type="AlphaFoldDB" id="A0A7J6SZU2"/>
<comment type="caution">
    <text evidence="1">The sequence shown here is derived from an EMBL/GenBank/DDBJ whole genome shotgun (WGS) entry which is preliminary data.</text>
</comment>
<dbReference type="InterPro" id="IPR021109">
    <property type="entry name" value="Peptidase_aspartic_dom_sf"/>
</dbReference>
<dbReference type="Gene3D" id="2.40.70.10">
    <property type="entry name" value="Acid Proteases"/>
    <property type="match status" value="1"/>
</dbReference>
<organism evidence="1 2">
    <name type="scientific">Perkinsus olseni</name>
    <name type="common">Perkinsus atlanticus</name>
    <dbReference type="NCBI Taxonomy" id="32597"/>
    <lineage>
        <taxon>Eukaryota</taxon>
        <taxon>Sar</taxon>
        <taxon>Alveolata</taxon>
        <taxon>Perkinsozoa</taxon>
        <taxon>Perkinsea</taxon>
        <taxon>Perkinsida</taxon>
        <taxon>Perkinsidae</taxon>
        <taxon>Perkinsus</taxon>
    </lineage>
</organism>
<reference evidence="1 2" key="1">
    <citation type="submission" date="2020-04" db="EMBL/GenBank/DDBJ databases">
        <title>Perkinsus olseni comparative genomics.</title>
        <authorList>
            <person name="Bogema D.R."/>
        </authorList>
    </citation>
    <scope>NUCLEOTIDE SEQUENCE [LARGE SCALE GENOMIC DNA]</scope>
    <source>
        <strain evidence="1">ATCC PRA-205</strain>
    </source>
</reference>
<dbReference type="Proteomes" id="UP000574390">
    <property type="component" value="Unassembled WGS sequence"/>
</dbReference>
<proteinExistence type="predicted"/>
<dbReference type="EMBL" id="JABANM010011439">
    <property type="protein sequence ID" value="KAF4737696.1"/>
    <property type="molecule type" value="Genomic_DNA"/>
</dbReference>
<feature type="non-terminal residue" evidence="1">
    <location>
        <position position="254"/>
    </location>
</feature>
<name>A0A7J6SZU2_PEROL</name>
<evidence type="ECO:0000313" key="2">
    <source>
        <dbReference type="Proteomes" id="UP000574390"/>
    </source>
</evidence>
<protein>
    <submittedName>
        <fullName evidence="1">Uncharacterized protein</fullName>
    </submittedName>
</protein>
<feature type="non-terminal residue" evidence="1">
    <location>
        <position position="1"/>
    </location>
</feature>
<accession>A0A7J6SZU2</accession>
<evidence type="ECO:0000313" key="1">
    <source>
        <dbReference type="EMBL" id="KAF4737696.1"/>
    </source>
</evidence>
<sequence length="254" mass="28978">FPSWKIILDTGCTDTLINKEFANTLLKELPDVIITNHYASFQTIREEDEISSHHKLSAQLPISDIEGCEYYLSINPFIIPTIADADMLIGMDLIVMIGCTLNLLGFADDLQHPINSFFTYGDNHSYTSHSTTKINDIDSSGKLHGPIEYPPPPSGHVVVDTVMTSPWLEITVRKKDDDDDTSPKWFHIDLSNQATSLAFQQQFRRVPEYHWRMKMTTEEGKEQVQQKLDGFIENDMMEIVDNDSRNIFTSNIYA</sequence>
<gene>
    <name evidence="1" type="ORF">FOZ62_008640</name>
</gene>